<dbReference type="Gene3D" id="1.10.1040.10">
    <property type="entry name" value="N-(1-d-carboxylethyl)-l-norvaline Dehydrogenase, domain 2"/>
    <property type="match status" value="1"/>
</dbReference>
<dbReference type="Pfam" id="PF08546">
    <property type="entry name" value="ApbA_C"/>
    <property type="match status" value="1"/>
</dbReference>
<evidence type="ECO:0000256" key="5">
    <source>
        <dbReference type="ARBA" id="ARBA00032024"/>
    </source>
</evidence>
<dbReference type="InterPro" id="IPR013752">
    <property type="entry name" value="KPA_reductase"/>
</dbReference>
<dbReference type="FunFam" id="1.10.1040.10:FF:000017">
    <property type="entry name" value="2-dehydropantoate 2-reductase"/>
    <property type="match status" value="1"/>
</dbReference>
<dbReference type="EMBL" id="JJOA01000056">
    <property type="protein sequence ID" value="KEA55322.1"/>
    <property type="molecule type" value="Genomic_DNA"/>
</dbReference>
<dbReference type="PANTHER" id="PTHR21708">
    <property type="entry name" value="PROBABLE 2-DEHYDROPANTOATE 2-REDUCTASE"/>
    <property type="match status" value="1"/>
</dbReference>
<dbReference type="InterPro" id="IPR013332">
    <property type="entry name" value="KPR_N"/>
</dbReference>
<dbReference type="InterPro" id="IPR013328">
    <property type="entry name" value="6PGD_dom2"/>
</dbReference>
<sequence>MERKEEQGRRGSNPSGTKICVAGAGAIGSTLAARLAASGRPVSVFARGATLGAIRRRGIELDDLSGSIRVNVPASDRADDFDRQDIVFVCAKAHALPGLLTSIKPMLGKETVVVPAVNGVPWWYFGGEGGREHGSAGSGPDYESVRAVDPDGSLAAMLPSRQILGCVVYITAEVREPGRVVATNPHRMILGELDNRPSVRLEQVCALLSDAGIDTRASGRIRDDVWTKLVANLSSNPLSVITGGTLQDIYGAAELREVVVDMMGEVISVAERYGARIALNQDAFLVQGEKMGAFRTSMLQDYEKGQRLELAAIGDAVVELADRYGIPMPTTRAILALTRYRTTQRTLR</sequence>
<evidence type="ECO:0000256" key="2">
    <source>
        <dbReference type="ARBA" id="ARBA00013014"/>
    </source>
</evidence>
<dbReference type="SUPFAM" id="SSF51735">
    <property type="entry name" value="NAD(P)-binding Rossmann-fold domains"/>
    <property type="match status" value="1"/>
</dbReference>
<comment type="catalytic activity">
    <reaction evidence="6">
        <text>(R)-pantoate + NADP(+) = 2-dehydropantoate + NADPH + H(+)</text>
        <dbReference type="Rhea" id="RHEA:16233"/>
        <dbReference type="ChEBI" id="CHEBI:11561"/>
        <dbReference type="ChEBI" id="CHEBI:15378"/>
        <dbReference type="ChEBI" id="CHEBI:15980"/>
        <dbReference type="ChEBI" id="CHEBI:57783"/>
        <dbReference type="ChEBI" id="CHEBI:58349"/>
        <dbReference type="EC" id="1.1.1.169"/>
    </reaction>
</comment>
<dbReference type="InterPro" id="IPR036291">
    <property type="entry name" value="NAD(P)-bd_dom_sf"/>
</dbReference>
<protein>
    <recommendedName>
        <fullName evidence="3">2-dehydropantoate 2-reductase</fullName>
        <ecNumber evidence="2">1.1.1.169</ecNumber>
    </recommendedName>
    <alternativeName>
        <fullName evidence="5">Ketopantoate reductase</fullName>
    </alternativeName>
</protein>
<gene>
    <name evidence="9" type="ORF">DT99_32420</name>
</gene>
<dbReference type="Gene3D" id="3.40.50.720">
    <property type="entry name" value="NAD(P)-binding Rossmann-like Domain"/>
    <property type="match status" value="1"/>
</dbReference>
<proteinExistence type="predicted"/>
<evidence type="ECO:0000256" key="6">
    <source>
        <dbReference type="ARBA" id="ARBA00048793"/>
    </source>
</evidence>
<comment type="pathway">
    <text evidence="1">Cofactor biosynthesis; (R)-pantothenate biosynthesis; (R)-pantoate from 3-methyl-2-oxobutanoate: step 2/2.</text>
</comment>
<accession>A0A071M3Q7</accession>
<dbReference type="AlphaFoldDB" id="A0A071M3Q7"/>
<reference evidence="9" key="1">
    <citation type="submission" date="2014-04" db="EMBL/GenBank/DDBJ databases">
        <title>In planta biocontrol of soil-borne Fusarium wilt of banana through a plant endophytic bacterium, Burkholderia cenocepacia 869T2.</title>
        <authorList>
            <person name="Ho Y.-N."/>
            <person name="Chiang H.-M."/>
            <person name="Chao C.-P."/>
            <person name="Su C.-C."/>
            <person name="Hsu H.-F."/>
            <person name="Guo C.-T."/>
            <person name="Hsieh J.-L."/>
            <person name="Huang C.-C."/>
        </authorList>
    </citation>
    <scope>NUCLEOTIDE SEQUENCE [LARGE SCALE GENOMIC DNA]</scope>
    <source>
        <strain evidence="9">869T2</strain>
    </source>
</reference>
<evidence type="ECO:0000256" key="3">
    <source>
        <dbReference type="ARBA" id="ARBA00019465"/>
    </source>
</evidence>
<dbReference type="GO" id="GO:0008677">
    <property type="term" value="F:2-dehydropantoate 2-reductase activity"/>
    <property type="evidence" value="ECO:0007669"/>
    <property type="project" value="UniProtKB-EC"/>
</dbReference>
<dbReference type="Pfam" id="PF02558">
    <property type="entry name" value="ApbA"/>
    <property type="match status" value="1"/>
</dbReference>
<dbReference type="InterPro" id="IPR008927">
    <property type="entry name" value="6-PGluconate_DH-like_C_sf"/>
</dbReference>
<dbReference type="InterPro" id="IPR051402">
    <property type="entry name" value="KPR-Related"/>
</dbReference>
<evidence type="ECO:0000259" key="8">
    <source>
        <dbReference type="Pfam" id="PF08546"/>
    </source>
</evidence>
<name>A0A071M3Q7_9BURK</name>
<dbReference type="UniPathway" id="UPA00028">
    <property type="reaction ID" value="UER00004"/>
</dbReference>
<comment type="caution">
    <text evidence="9">The sequence shown here is derived from an EMBL/GenBank/DDBJ whole genome shotgun (WGS) entry which is preliminary data.</text>
</comment>
<dbReference type="SUPFAM" id="SSF48179">
    <property type="entry name" value="6-phosphogluconate dehydrogenase C-terminal domain-like"/>
    <property type="match status" value="1"/>
</dbReference>
<evidence type="ECO:0000256" key="4">
    <source>
        <dbReference type="ARBA" id="ARBA00022655"/>
    </source>
</evidence>
<evidence type="ECO:0000256" key="1">
    <source>
        <dbReference type="ARBA" id="ARBA00004994"/>
    </source>
</evidence>
<feature type="domain" description="Ketopantoate reductase N-terminal" evidence="7">
    <location>
        <begin position="19"/>
        <end position="120"/>
    </location>
</feature>
<dbReference type="NCBIfam" id="NF005089">
    <property type="entry name" value="PRK06522.1-4"/>
    <property type="match status" value="1"/>
</dbReference>
<dbReference type="GO" id="GO:0015940">
    <property type="term" value="P:pantothenate biosynthetic process"/>
    <property type="evidence" value="ECO:0007669"/>
    <property type="project" value="UniProtKB-UniPathway"/>
</dbReference>
<keyword evidence="4" id="KW-0566">Pantothenate biosynthesis</keyword>
<feature type="domain" description="Ketopantoate reductase C-terminal" evidence="8">
    <location>
        <begin position="221"/>
        <end position="339"/>
    </location>
</feature>
<evidence type="ECO:0000259" key="7">
    <source>
        <dbReference type="Pfam" id="PF02558"/>
    </source>
</evidence>
<dbReference type="OrthoDB" id="9796561at2"/>
<dbReference type="EC" id="1.1.1.169" evidence="2"/>
<evidence type="ECO:0000313" key="9">
    <source>
        <dbReference type="EMBL" id="KEA55322.1"/>
    </source>
</evidence>
<dbReference type="PANTHER" id="PTHR21708:SF45">
    <property type="entry name" value="2-DEHYDROPANTOATE 2-REDUCTASE"/>
    <property type="match status" value="1"/>
</dbReference>
<organism evidence="9">
    <name type="scientific">Burkholderia cenocepacia</name>
    <dbReference type="NCBI Taxonomy" id="95486"/>
    <lineage>
        <taxon>Bacteria</taxon>
        <taxon>Pseudomonadati</taxon>
        <taxon>Pseudomonadota</taxon>
        <taxon>Betaproteobacteria</taxon>
        <taxon>Burkholderiales</taxon>
        <taxon>Burkholderiaceae</taxon>
        <taxon>Burkholderia</taxon>
        <taxon>Burkholderia cepacia complex</taxon>
    </lineage>
</organism>
<dbReference type="GO" id="GO:0005737">
    <property type="term" value="C:cytoplasm"/>
    <property type="evidence" value="ECO:0007669"/>
    <property type="project" value="TreeGrafter"/>
</dbReference>